<dbReference type="InterPro" id="IPR036291">
    <property type="entry name" value="NAD(P)-bd_dom_sf"/>
</dbReference>
<evidence type="ECO:0000256" key="1">
    <source>
        <dbReference type="ARBA" id="ARBA00023002"/>
    </source>
</evidence>
<dbReference type="InterPro" id="IPR013328">
    <property type="entry name" value="6PGD_dom2"/>
</dbReference>
<dbReference type="InterPro" id="IPR051729">
    <property type="entry name" value="Opine/Lysopine_DH"/>
</dbReference>
<dbReference type="Gene3D" id="3.40.50.720">
    <property type="entry name" value="NAD(P)-binding Rossmann-like Domain"/>
    <property type="match status" value="1"/>
</dbReference>
<dbReference type="SUPFAM" id="SSF48179">
    <property type="entry name" value="6-phosphogluconate dehydrogenase C-terminal domain-like"/>
    <property type="match status" value="1"/>
</dbReference>
<keyword evidence="1" id="KW-0560">Oxidoreductase</keyword>
<organism evidence="4 5">
    <name type="scientific">Pseudomonas putida</name>
    <name type="common">Arthrobacter siderocapsulatus</name>
    <dbReference type="NCBI Taxonomy" id="303"/>
    <lineage>
        <taxon>Bacteria</taxon>
        <taxon>Pseudomonadati</taxon>
        <taxon>Pseudomonadota</taxon>
        <taxon>Gammaproteobacteria</taxon>
        <taxon>Pseudomonadales</taxon>
        <taxon>Pseudomonadaceae</taxon>
        <taxon>Pseudomonas</taxon>
    </lineage>
</organism>
<proteinExistence type="predicted"/>
<evidence type="ECO:0000259" key="3">
    <source>
        <dbReference type="Pfam" id="PF02317"/>
    </source>
</evidence>
<dbReference type="OrthoDB" id="6135265at2"/>
<name>A0A2Z4RSD1_PSEPU</name>
<accession>A0A2Z4RSD1</accession>
<dbReference type="PANTHER" id="PTHR38015">
    <property type="entry name" value="BLR6086 PROTEIN"/>
    <property type="match status" value="1"/>
</dbReference>
<dbReference type="PANTHER" id="PTHR38015:SF1">
    <property type="entry name" value="OPINE DEHYDROGENASE DOMAIN-CONTAINING PROTEIN"/>
    <property type="match status" value="1"/>
</dbReference>
<reference evidence="4 5" key="1">
    <citation type="submission" date="2018-05" db="EMBL/GenBank/DDBJ databases">
        <title>Whole genome sequence of Pseudomonas putida JBC17.</title>
        <authorList>
            <person name="Lee Y.H."/>
            <person name="David K."/>
        </authorList>
    </citation>
    <scope>NUCLEOTIDE SEQUENCE [LARGE SCALE GENOMIC DNA]</scope>
    <source>
        <strain evidence="4 5">JBC17</strain>
    </source>
</reference>
<dbReference type="Proteomes" id="UP000250299">
    <property type="component" value="Chromosome"/>
</dbReference>
<sequence>MKITVLGGGHGCYAAAAEMAEKGHSTRLWRRDSAALKELLDIGSLTIKDYRGTRQLSIGKPGDKLSLTDDLAEALGDAQLVIIPLPSTSHEDLARHVAPHLHDGQVVFLPPGTFGSYVFAKAMADAGNQSKVAFAETGTLPYLVRKHGASDLVISCYATRLPTGVFPSNLSEHAFAVLREAYPSVEPIEDALSGALMNAGPVIHPPLIMMNAGPLEHFESWDIHNEGTQPSIRRVTNQLDAERMAVREALTYGAPHFPLADHYNTTEGEEWMYGRGAHGKLTDSGDWREDIDLQKHRYMLEDTRLGLSFLVSVGRWAGVPTPVAQGLLSIASAVAARDLYAEGRTLENLGLAGLDRAQMTELLGSGCKSEGFN</sequence>
<dbReference type="InterPro" id="IPR008927">
    <property type="entry name" value="6-PGluconate_DH-like_C_sf"/>
</dbReference>
<feature type="domain" description="Opine dehydrogenase" evidence="3">
    <location>
        <begin position="188"/>
        <end position="334"/>
    </location>
</feature>
<dbReference type="Pfam" id="PF02317">
    <property type="entry name" value="Octopine_DH"/>
    <property type="match status" value="1"/>
</dbReference>
<dbReference type="GO" id="GO:0046168">
    <property type="term" value="P:glycerol-3-phosphate catabolic process"/>
    <property type="evidence" value="ECO:0007669"/>
    <property type="project" value="InterPro"/>
</dbReference>
<dbReference type="GO" id="GO:0051287">
    <property type="term" value="F:NAD binding"/>
    <property type="evidence" value="ECO:0007669"/>
    <property type="project" value="InterPro"/>
</dbReference>
<dbReference type="RefSeq" id="WP_110967612.1">
    <property type="nucleotide sequence ID" value="NZ_CP029693.1"/>
</dbReference>
<evidence type="ECO:0000313" key="4">
    <source>
        <dbReference type="EMBL" id="AWY44093.1"/>
    </source>
</evidence>
<dbReference type="Pfam" id="PF01210">
    <property type="entry name" value="NAD_Gly3P_dh_N"/>
    <property type="match status" value="1"/>
</dbReference>
<dbReference type="EMBL" id="CP029693">
    <property type="protein sequence ID" value="AWY44093.1"/>
    <property type="molecule type" value="Genomic_DNA"/>
</dbReference>
<dbReference type="GO" id="GO:0016616">
    <property type="term" value="F:oxidoreductase activity, acting on the CH-OH group of donors, NAD or NADP as acceptor"/>
    <property type="evidence" value="ECO:0007669"/>
    <property type="project" value="InterPro"/>
</dbReference>
<feature type="domain" description="Glycerol-3-phosphate dehydrogenase NAD-dependent N-terminal" evidence="2">
    <location>
        <begin position="2"/>
        <end position="107"/>
    </location>
</feature>
<dbReference type="InterPro" id="IPR003421">
    <property type="entry name" value="Opine_DH"/>
</dbReference>
<evidence type="ECO:0000313" key="5">
    <source>
        <dbReference type="Proteomes" id="UP000250299"/>
    </source>
</evidence>
<evidence type="ECO:0000259" key="2">
    <source>
        <dbReference type="Pfam" id="PF01210"/>
    </source>
</evidence>
<dbReference type="AlphaFoldDB" id="A0A2Z4RSD1"/>
<dbReference type="Gene3D" id="1.10.1040.10">
    <property type="entry name" value="N-(1-d-carboxylethyl)-l-norvaline Dehydrogenase, domain 2"/>
    <property type="match status" value="1"/>
</dbReference>
<dbReference type="InterPro" id="IPR011128">
    <property type="entry name" value="G3P_DH_NAD-dep_N"/>
</dbReference>
<protein>
    <submittedName>
        <fullName evidence="4">Glycerol-3-phosphate dehydrogenase</fullName>
    </submittedName>
</protein>
<dbReference type="SUPFAM" id="SSF51735">
    <property type="entry name" value="NAD(P)-binding Rossmann-fold domains"/>
    <property type="match status" value="1"/>
</dbReference>
<gene>
    <name evidence="4" type="ORF">DKY63_30965</name>
</gene>